<dbReference type="STRING" id="1423726.FC07_GL002221"/>
<dbReference type="InterPro" id="IPR018490">
    <property type="entry name" value="cNMP-bd_dom_sf"/>
</dbReference>
<organism evidence="6 7">
    <name type="scientific">Loigolactobacillus bifermentans DSM 20003</name>
    <dbReference type="NCBI Taxonomy" id="1423726"/>
    <lineage>
        <taxon>Bacteria</taxon>
        <taxon>Bacillati</taxon>
        <taxon>Bacillota</taxon>
        <taxon>Bacilli</taxon>
        <taxon>Lactobacillales</taxon>
        <taxon>Lactobacillaceae</taxon>
        <taxon>Loigolactobacillus</taxon>
    </lineage>
</organism>
<name>A0A0R1H7Q3_9LACO</name>
<dbReference type="InterPro" id="IPR014710">
    <property type="entry name" value="RmlC-like_jellyroll"/>
</dbReference>
<dbReference type="GO" id="GO:0003700">
    <property type="term" value="F:DNA-binding transcription factor activity"/>
    <property type="evidence" value="ECO:0007669"/>
    <property type="project" value="TreeGrafter"/>
</dbReference>
<dbReference type="Proteomes" id="UP000051461">
    <property type="component" value="Unassembled WGS sequence"/>
</dbReference>
<dbReference type="GO" id="GO:0005829">
    <property type="term" value="C:cytosol"/>
    <property type="evidence" value="ECO:0007669"/>
    <property type="project" value="TreeGrafter"/>
</dbReference>
<dbReference type="AlphaFoldDB" id="A0A0R1H7Q3"/>
<dbReference type="CDD" id="cd00038">
    <property type="entry name" value="CAP_ED"/>
    <property type="match status" value="1"/>
</dbReference>
<dbReference type="Pfam" id="PF13545">
    <property type="entry name" value="HTH_Crp_2"/>
    <property type="match status" value="1"/>
</dbReference>
<dbReference type="PANTHER" id="PTHR24567:SF58">
    <property type="entry name" value="CYCLIC AMP-BINDING REGULATORY PROTEIN"/>
    <property type="match status" value="1"/>
</dbReference>
<dbReference type="InterPro" id="IPR000595">
    <property type="entry name" value="cNMP-bd_dom"/>
</dbReference>
<dbReference type="RefSeq" id="WP_057904095.1">
    <property type="nucleotide sequence ID" value="NZ_AZDA01000033.1"/>
</dbReference>
<dbReference type="InterPro" id="IPR012318">
    <property type="entry name" value="HTH_CRP"/>
</dbReference>
<evidence type="ECO:0000256" key="3">
    <source>
        <dbReference type="ARBA" id="ARBA00023163"/>
    </source>
</evidence>
<evidence type="ECO:0000256" key="2">
    <source>
        <dbReference type="ARBA" id="ARBA00023125"/>
    </source>
</evidence>
<dbReference type="SUPFAM" id="SSF46785">
    <property type="entry name" value="Winged helix' DNA-binding domain"/>
    <property type="match status" value="1"/>
</dbReference>
<evidence type="ECO:0008006" key="8">
    <source>
        <dbReference type="Google" id="ProtNLM"/>
    </source>
</evidence>
<keyword evidence="7" id="KW-1185">Reference proteome</keyword>
<comment type="caution">
    <text evidence="6">The sequence shown here is derived from an EMBL/GenBank/DDBJ whole genome shotgun (WGS) entry which is preliminary data.</text>
</comment>
<dbReference type="SUPFAM" id="SSF51206">
    <property type="entry name" value="cAMP-binding domain-like"/>
    <property type="match status" value="1"/>
</dbReference>
<dbReference type="GO" id="GO:0003677">
    <property type="term" value="F:DNA binding"/>
    <property type="evidence" value="ECO:0007669"/>
    <property type="project" value="UniProtKB-KW"/>
</dbReference>
<sequence length="220" mass="24774">MDKFYPIILNSRLFQSLSIQELPDLLKIAQPQQRTYAAGQRIWQAGEQVTSLGLVCAGRVQIIKENPQGDRMIIATIDPADLFGEAYLYAGAKTLPVSVDAVSEATVLFFEPEALLEVAWMPEGKRIIRNLLQILSQKSLLLNKKVAILSQRKTADKVLVYLKTEAKRQQTNPLKIPYNRQEMADYLGVERSALSAALSDMKQAGLLDYHKNEFTLHPFQ</sequence>
<dbReference type="Gene3D" id="2.60.120.10">
    <property type="entry name" value="Jelly Rolls"/>
    <property type="match status" value="1"/>
</dbReference>
<dbReference type="PROSITE" id="PS51063">
    <property type="entry name" value="HTH_CRP_2"/>
    <property type="match status" value="1"/>
</dbReference>
<dbReference type="InterPro" id="IPR050397">
    <property type="entry name" value="Env_Response_Regulators"/>
</dbReference>
<evidence type="ECO:0000256" key="1">
    <source>
        <dbReference type="ARBA" id="ARBA00023015"/>
    </source>
</evidence>
<keyword evidence="1" id="KW-0805">Transcription regulation</keyword>
<protein>
    <recommendedName>
        <fullName evidence="8">Crp/Fnr family transcriptional regulator</fullName>
    </recommendedName>
</protein>
<dbReference type="PANTHER" id="PTHR24567">
    <property type="entry name" value="CRP FAMILY TRANSCRIPTIONAL REGULATORY PROTEIN"/>
    <property type="match status" value="1"/>
</dbReference>
<gene>
    <name evidence="6" type="ORF">FC07_GL002221</name>
</gene>
<proteinExistence type="predicted"/>
<dbReference type="SMART" id="SM00100">
    <property type="entry name" value="cNMP"/>
    <property type="match status" value="1"/>
</dbReference>
<evidence type="ECO:0000259" key="4">
    <source>
        <dbReference type="PROSITE" id="PS50042"/>
    </source>
</evidence>
<dbReference type="InterPro" id="IPR036390">
    <property type="entry name" value="WH_DNA-bd_sf"/>
</dbReference>
<keyword evidence="3" id="KW-0804">Transcription</keyword>
<accession>A0A0R1H7Q3</accession>
<dbReference type="PROSITE" id="PS50042">
    <property type="entry name" value="CNMP_BINDING_3"/>
    <property type="match status" value="1"/>
</dbReference>
<evidence type="ECO:0000259" key="5">
    <source>
        <dbReference type="PROSITE" id="PS51063"/>
    </source>
</evidence>
<dbReference type="PATRIC" id="fig|1423726.3.peg.2306"/>
<reference evidence="6 7" key="1">
    <citation type="journal article" date="2015" name="Genome Announc.">
        <title>Expanding the biotechnology potential of lactobacilli through comparative genomics of 213 strains and associated genera.</title>
        <authorList>
            <person name="Sun Z."/>
            <person name="Harris H.M."/>
            <person name="McCann A."/>
            <person name="Guo C."/>
            <person name="Argimon S."/>
            <person name="Zhang W."/>
            <person name="Yang X."/>
            <person name="Jeffery I.B."/>
            <person name="Cooney J.C."/>
            <person name="Kagawa T.F."/>
            <person name="Liu W."/>
            <person name="Song Y."/>
            <person name="Salvetti E."/>
            <person name="Wrobel A."/>
            <person name="Rasinkangas P."/>
            <person name="Parkhill J."/>
            <person name="Rea M.C."/>
            <person name="O'Sullivan O."/>
            <person name="Ritari J."/>
            <person name="Douillard F.P."/>
            <person name="Paul Ross R."/>
            <person name="Yang R."/>
            <person name="Briner A.E."/>
            <person name="Felis G.E."/>
            <person name="de Vos W.M."/>
            <person name="Barrangou R."/>
            <person name="Klaenhammer T.R."/>
            <person name="Caufield P.W."/>
            <person name="Cui Y."/>
            <person name="Zhang H."/>
            <person name="O'Toole P.W."/>
        </authorList>
    </citation>
    <scope>NUCLEOTIDE SEQUENCE [LARGE SCALE GENOMIC DNA]</scope>
    <source>
        <strain evidence="6 7">DSM 20003</strain>
    </source>
</reference>
<feature type="domain" description="HTH crp-type" evidence="5">
    <location>
        <begin position="152"/>
        <end position="220"/>
    </location>
</feature>
<dbReference type="Pfam" id="PF00027">
    <property type="entry name" value="cNMP_binding"/>
    <property type="match status" value="1"/>
</dbReference>
<feature type="domain" description="Cyclic nucleotide-binding" evidence="4">
    <location>
        <begin position="13"/>
        <end position="118"/>
    </location>
</feature>
<evidence type="ECO:0000313" key="7">
    <source>
        <dbReference type="Proteomes" id="UP000051461"/>
    </source>
</evidence>
<evidence type="ECO:0000313" key="6">
    <source>
        <dbReference type="EMBL" id="KRK39905.1"/>
    </source>
</evidence>
<keyword evidence="2" id="KW-0238">DNA-binding</keyword>
<dbReference type="EMBL" id="AZDA01000033">
    <property type="protein sequence ID" value="KRK39905.1"/>
    <property type="molecule type" value="Genomic_DNA"/>
</dbReference>